<feature type="transmembrane region" description="Helical" evidence="12">
    <location>
        <begin position="247"/>
        <end position="269"/>
    </location>
</feature>
<dbReference type="EMBL" id="SRIO01000002">
    <property type="protein sequence ID" value="TFZ83731.1"/>
    <property type="molecule type" value="Genomic_DNA"/>
</dbReference>
<gene>
    <name evidence="13" type="ORF">E4680_01725</name>
</gene>
<proteinExistence type="predicted"/>
<keyword evidence="2" id="KW-1003">Cell membrane</keyword>
<dbReference type="AlphaFoldDB" id="A0A4Z0FBU3"/>
<evidence type="ECO:0000256" key="2">
    <source>
        <dbReference type="ARBA" id="ARBA00022475"/>
    </source>
</evidence>
<dbReference type="PANTHER" id="PTHR35457">
    <property type="entry name" value="HEME A SYNTHASE"/>
    <property type="match status" value="1"/>
</dbReference>
<evidence type="ECO:0000256" key="8">
    <source>
        <dbReference type="ARBA" id="ARBA00023133"/>
    </source>
</evidence>
<evidence type="ECO:0000256" key="9">
    <source>
        <dbReference type="ARBA" id="ARBA00023136"/>
    </source>
</evidence>
<evidence type="ECO:0000256" key="5">
    <source>
        <dbReference type="ARBA" id="ARBA00022989"/>
    </source>
</evidence>
<feature type="transmembrane region" description="Helical" evidence="12">
    <location>
        <begin position="171"/>
        <end position="189"/>
    </location>
</feature>
<dbReference type="OrthoDB" id="1447144at2"/>
<dbReference type="PANTHER" id="PTHR35457:SF1">
    <property type="entry name" value="HEME A SYNTHASE"/>
    <property type="match status" value="1"/>
</dbReference>
<dbReference type="GO" id="GO:0046872">
    <property type="term" value="F:metal ion binding"/>
    <property type="evidence" value="ECO:0007669"/>
    <property type="project" value="UniProtKB-KW"/>
</dbReference>
<organism evidence="13 14">
    <name type="scientific">Candidatus Macondimonas diazotrophica</name>
    <dbReference type="NCBI Taxonomy" id="2305248"/>
    <lineage>
        <taxon>Bacteria</taxon>
        <taxon>Pseudomonadati</taxon>
        <taxon>Pseudomonadota</taxon>
        <taxon>Gammaproteobacteria</taxon>
        <taxon>Chromatiales</taxon>
        <taxon>Ectothiorhodospiraceae</taxon>
        <taxon>Candidatus Macondimonas</taxon>
    </lineage>
</organism>
<dbReference type="InterPro" id="IPR003780">
    <property type="entry name" value="COX15/CtaA_fam"/>
</dbReference>
<reference evidence="13 14" key="1">
    <citation type="journal article" date="2019" name="ISME J.">
        <title>Candidatus Macondimonas diazotrophica, a novel gammaproteobacterial genus dominating crude-oil-contaminated coastal sediments.</title>
        <authorList>
            <person name="Karthikeyan S."/>
            <person name="Konstantinidis K."/>
        </authorList>
    </citation>
    <scope>NUCLEOTIDE SEQUENCE [LARGE SCALE GENOMIC DNA]</scope>
    <source>
        <strain evidence="13 14">KTK01</strain>
    </source>
</reference>
<dbReference type="GO" id="GO:0016491">
    <property type="term" value="F:oxidoreductase activity"/>
    <property type="evidence" value="ECO:0007669"/>
    <property type="project" value="UniProtKB-KW"/>
</dbReference>
<feature type="transmembrane region" description="Helical" evidence="12">
    <location>
        <begin position="137"/>
        <end position="159"/>
    </location>
</feature>
<protein>
    <submittedName>
        <fullName evidence="13">Heme A synthase</fullName>
    </submittedName>
</protein>
<feature type="transmembrane region" description="Helical" evidence="12">
    <location>
        <begin position="108"/>
        <end position="131"/>
    </location>
</feature>
<evidence type="ECO:0000256" key="10">
    <source>
        <dbReference type="ARBA" id="ARBA00023157"/>
    </source>
</evidence>
<accession>A0A4Z0FBU3</accession>
<dbReference type="GO" id="GO:0006784">
    <property type="term" value="P:heme A biosynthetic process"/>
    <property type="evidence" value="ECO:0007669"/>
    <property type="project" value="InterPro"/>
</dbReference>
<evidence type="ECO:0000256" key="1">
    <source>
        <dbReference type="ARBA" id="ARBA00004141"/>
    </source>
</evidence>
<evidence type="ECO:0000256" key="11">
    <source>
        <dbReference type="ARBA" id="ARBA00023444"/>
    </source>
</evidence>
<evidence type="ECO:0000256" key="3">
    <source>
        <dbReference type="ARBA" id="ARBA00022692"/>
    </source>
</evidence>
<keyword evidence="8" id="KW-0350">Heme biosynthesis</keyword>
<dbReference type="InterPro" id="IPR050450">
    <property type="entry name" value="COX15/CtaA_HemeA_synthase"/>
</dbReference>
<feature type="transmembrane region" description="Helical" evidence="12">
    <location>
        <begin position="308"/>
        <end position="328"/>
    </location>
</feature>
<feature type="transmembrane region" description="Helical" evidence="12">
    <location>
        <begin position="76"/>
        <end position="96"/>
    </location>
</feature>
<evidence type="ECO:0000313" key="14">
    <source>
        <dbReference type="Proteomes" id="UP000297890"/>
    </source>
</evidence>
<keyword evidence="9 12" id="KW-0472">Membrane</keyword>
<dbReference type="Pfam" id="PF02628">
    <property type="entry name" value="COX15-CtaA"/>
    <property type="match status" value="1"/>
</dbReference>
<keyword evidence="4" id="KW-0479">Metal-binding</keyword>
<evidence type="ECO:0000256" key="4">
    <source>
        <dbReference type="ARBA" id="ARBA00022723"/>
    </source>
</evidence>
<evidence type="ECO:0000313" key="13">
    <source>
        <dbReference type="EMBL" id="TFZ83731.1"/>
    </source>
</evidence>
<evidence type="ECO:0000256" key="7">
    <source>
        <dbReference type="ARBA" id="ARBA00023004"/>
    </source>
</evidence>
<comment type="caution">
    <text evidence="13">The sequence shown here is derived from an EMBL/GenBank/DDBJ whole genome shotgun (WGS) entry which is preliminary data.</text>
</comment>
<evidence type="ECO:0000256" key="6">
    <source>
        <dbReference type="ARBA" id="ARBA00023002"/>
    </source>
</evidence>
<feature type="transmembrane region" description="Helical" evidence="12">
    <location>
        <begin position="281"/>
        <end position="302"/>
    </location>
</feature>
<keyword evidence="5 12" id="KW-1133">Transmembrane helix</keyword>
<keyword evidence="14" id="KW-1185">Reference proteome</keyword>
<keyword evidence="6" id="KW-0560">Oxidoreductase</keyword>
<keyword evidence="3 12" id="KW-0812">Transmembrane</keyword>
<comment type="pathway">
    <text evidence="11">Porphyrin-containing compound metabolism.</text>
</comment>
<dbReference type="Proteomes" id="UP000297890">
    <property type="component" value="Unassembled WGS sequence"/>
</dbReference>
<dbReference type="RefSeq" id="WP_135280658.1">
    <property type="nucleotide sequence ID" value="NZ_SRIO01000002.1"/>
</dbReference>
<keyword evidence="10" id="KW-1015">Disulfide bond</keyword>
<keyword evidence="7" id="KW-0408">Iron</keyword>
<sequence length="340" mass="36463">MRYSWFFRLAALATALTLILVVLGSYVRLSEAGLGCPDWPGCYGHWKVPAEAQADAANAAYPHRQLETAKAWKEMAHRYVAGALGLLVLALALLAWRRRREPGQLVMLPILLLGLIIFQSLLGMWTVTLLLKPLIVMGHLLGGMSTLALLAWITLRTGALGVQGAKPVRGLWRWAAIGALAVLTTQIALGGWTSSNYAALACPDFPTCHGQWWPAADFNEGFILWRGIGIDYEGGVLDNYGRVAIHLAHRVGAVTTFVVLGSFALLLILGPPRPILRPAGMALLAALLLQVGLGIATVVGHLPLPVAAAHNGGAAVLLLTLVTVIHLLMGDREVSTRHAY</sequence>
<evidence type="ECO:0000256" key="12">
    <source>
        <dbReference type="SAM" id="Phobius"/>
    </source>
</evidence>
<dbReference type="GO" id="GO:0016020">
    <property type="term" value="C:membrane"/>
    <property type="evidence" value="ECO:0007669"/>
    <property type="project" value="UniProtKB-SubCell"/>
</dbReference>
<comment type="subcellular location">
    <subcellularLocation>
        <location evidence="1">Membrane</location>
        <topology evidence="1">Multi-pass membrane protein</topology>
    </subcellularLocation>
</comment>
<name>A0A4Z0FBU3_9GAMM</name>